<dbReference type="Proteomes" id="UP000319731">
    <property type="component" value="Unassembled WGS sequence"/>
</dbReference>
<evidence type="ECO:0008006" key="7">
    <source>
        <dbReference type="Google" id="ProtNLM"/>
    </source>
</evidence>
<dbReference type="STRING" id="1806994.A0A507BZY5"/>
<dbReference type="InterPro" id="IPR024420">
    <property type="entry name" value="TRAPP_III_complex_Trs85"/>
</dbReference>
<dbReference type="OrthoDB" id="203724at2759"/>
<feature type="domain" description="TPPC8 first Ig-like" evidence="4">
    <location>
        <begin position="647"/>
        <end position="844"/>
    </location>
</feature>
<evidence type="ECO:0000259" key="2">
    <source>
        <dbReference type="Pfam" id="PF24542"/>
    </source>
</evidence>
<dbReference type="InterPro" id="IPR057651">
    <property type="entry name" value="Ig_TPPC8_C"/>
</dbReference>
<accession>A0A507BZY5</accession>
<organism evidence="5 6">
    <name type="scientific">Synchytrium microbalum</name>
    <dbReference type="NCBI Taxonomy" id="1806994"/>
    <lineage>
        <taxon>Eukaryota</taxon>
        <taxon>Fungi</taxon>
        <taxon>Fungi incertae sedis</taxon>
        <taxon>Chytridiomycota</taxon>
        <taxon>Chytridiomycota incertae sedis</taxon>
        <taxon>Chytridiomycetes</taxon>
        <taxon>Synchytriales</taxon>
        <taxon>Synchytriaceae</taxon>
        <taxon>Synchytrium</taxon>
    </lineage>
</organism>
<dbReference type="EMBL" id="QEAO01000047">
    <property type="protein sequence ID" value="TPX31316.1"/>
    <property type="molecule type" value="Genomic_DNA"/>
</dbReference>
<dbReference type="Pfam" id="PF24544">
    <property type="entry name" value="Ig_TPPC8_2nd"/>
    <property type="match status" value="1"/>
</dbReference>
<name>A0A507BZY5_9FUNG</name>
<keyword evidence="1" id="KW-0732">Signal</keyword>
<gene>
    <name evidence="5" type="ORF">SmJEL517_g05349</name>
</gene>
<sequence>MTLLHSVLSPLILVAASDTSHASVSSSNYASWSHLLAPFGLVHGKLQVRDAQANLTVLDDYMVRFMTPAEFGQFTANPATVQYIANKALQLYTQPNIHLPVIRNVKDVDSDYATVNTDDLTPWFAEYRETICKLIGVGEHETFNHPISCLVIVSAQDADPVQIANDLLDNTVKKLNTYRGALDTSLLRQYIVLHDGHASTDQQVETALTAMRKAFGNACQLVKINSIPKSNGSSSPTRTWSGINYYIDRWRDDAMARHRIATCAAEYEASMKTDGAHAPQETKPYHEDLVEYGSHFSQDDIHGLQTFVKTLVGLNLFPFMERNMQVWNEQVASQRRGLTNRLMTASRRFFGGKQSSAEAAIQDPNQVLYPASSPELVMRRLADYAFMLHDYKFAQSTYDTVKRDFTANDKAAKYLAGSQEMIGICALMSDPTTTGRSVDGYVDAAIHSYAESKSSLYAIRTTLLYYEMLRERGLYRDCPNLLTRMFNIEEIDVRGGLLLEQAGLTYLKFSPPMIRKYAFQTMLAGHWYSRCGLREHAYRCYAQLDSMEKREGWSTLLEHHYYNMAKTAQLLGDGDHAIELFVKLLKPNRGQTPGQQYTYVKDLVAIYSELAGKSSVPINVPSIDIPHIDPSTVYITLLETGQQQMQDGDDDEIWLDMETKLNNLVSSTYKKITSRAPIVSKNLDKMLCAIGEPLFVHFELFNPLQISVAISNVVIECQLEVDPKASTRVSPLPRHSLSSAHSTLIDQPHFSLEMLDKVVLDGLERRTIRLRVHPRNEGNLTILGFRYNIFEVIPCCKLFDKRGKRLNDTLPQRTSQVYGAESSLKLLVTAPMPLIDVAFHSWPSKGGSADPDGGLLLGEVVQTVMEITNKGNRGLVDLRIKISHPTFLFVGSSEQIDLPVYAPSINESKMINVSNALTDPSVVSVNLPITDSVTGEMILGPNSTTLIPVWLRGESVGRHHMKFLFSYRSEDKNDKIGFRTFRSSMVVDVMPSLRVNAFTRPSPRTLNDFIVGVEIENMHPHYDFAMGQMTCASRLWELEAVDDAKPAPNLSHKNTTFCFFKLSRLDAGLYKFDSSPENMSISAIESLIVKDTPQVIQPGSISLSVSTVPLGTSPSLYTTIPLQGLTTNSRIDHRVTGLSSQYPMLKHSQLDDLFTLYVSDEVDLVLYYQVQTTSSDGSEKLRQGHLYLFGINLSPQNSMPFDAVLARNNVLISGPSKALFAETVRERKLFVASLMKPKQKETSPVRVEICCDGEVVHDFVNESFCVIRVLVVVRNSSWMNRAHFVLELISGKGSDATSPEYQWLGTPFCEATLEPESEFTFENFFCVLREGVYNVSNWMIHVRTSLASGDVHAGGVKSDQHFTQTSGLPQYVTVYAA</sequence>
<proteinExistence type="predicted"/>
<evidence type="ECO:0000256" key="1">
    <source>
        <dbReference type="SAM" id="SignalP"/>
    </source>
</evidence>
<evidence type="ECO:0000259" key="3">
    <source>
        <dbReference type="Pfam" id="PF24544"/>
    </source>
</evidence>
<comment type="caution">
    <text evidence="5">The sequence shown here is derived from an EMBL/GenBank/DDBJ whole genome shotgun (WGS) entry which is preliminary data.</text>
</comment>
<dbReference type="Pfam" id="PF12739">
    <property type="entry name" value="TRAPPC-Trs85"/>
    <property type="match status" value="1"/>
</dbReference>
<dbReference type="InterPro" id="IPR058541">
    <property type="entry name" value="Ig_TPPC8_1st"/>
</dbReference>
<dbReference type="GeneID" id="42006572"/>
<dbReference type="InterPro" id="IPR058538">
    <property type="entry name" value="Ig_TPPC8_2nd"/>
</dbReference>
<feature type="chain" id="PRO_5021322776" description="Trafficking protein particle complex subunit 11 domain-containing protein" evidence="1">
    <location>
        <begin position="23"/>
        <end position="1377"/>
    </location>
</feature>
<evidence type="ECO:0000313" key="5">
    <source>
        <dbReference type="EMBL" id="TPX31316.1"/>
    </source>
</evidence>
<evidence type="ECO:0000259" key="4">
    <source>
        <dbReference type="Pfam" id="PF24545"/>
    </source>
</evidence>
<evidence type="ECO:0000313" key="6">
    <source>
        <dbReference type="Proteomes" id="UP000319731"/>
    </source>
</evidence>
<dbReference type="PANTHER" id="PTHR12975">
    <property type="entry name" value="TRANSPORT PROTEIN TRAPP"/>
    <property type="match status" value="1"/>
</dbReference>
<feature type="domain" description="TPPC8 second Ig-like" evidence="3">
    <location>
        <begin position="858"/>
        <end position="980"/>
    </location>
</feature>
<dbReference type="Pfam" id="PF24545">
    <property type="entry name" value="Ig_TPPC8_1st"/>
    <property type="match status" value="1"/>
</dbReference>
<protein>
    <recommendedName>
        <fullName evidence="7">Trafficking protein particle complex subunit 11 domain-containing protein</fullName>
    </recommendedName>
</protein>
<dbReference type="Pfam" id="PF24542">
    <property type="entry name" value="Ig_TPPC8_C"/>
    <property type="match status" value="1"/>
</dbReference>
<feature type="domain" description="TPPC8 C-terminal Ig-like" evidence="2">
    <location>
        <begin position="1254"/>
        <end position="1343"/>
    </location>
</feature>
<keyword evidence="6" id="KW-1185">Reference proteome</keyword>
<dbReference type="PANTHER" id="PTHR12975:SF6">
    <property type="entry name" value="TRAFFICKING PROTEIN PARTICLE COMPLEX SUBUNIT 8"/>
    <property type="match status" value="1"/>
</dbReference>
<reference evidence="5 6" key="1">
    <citation type="journal article" date="2019" name="Sci. Rep.">
        <title>Comparative genomics of chytrid fungi reveal insights into the obligate biotrophic and pathogenic lifestyle of Synchytrium endobioticum.</title>
        <authorList>
            <person name="van de Vossenberg B.T.L.H."/>
            <person name="Warris S."/>
            <person name="Nguyen H.D.T."/>
            <person name="van Gent-Pelzer M.P.E."/>
            <person name="Joly D.L."/>
            <person name="van de Geest H.C."/>
            <person name="Bonants P.J.M."/>
            <person name="Smith D.S."/>
            <person name="Levesque C.A."/>
            <person name="van der Lee T.A.J."/>
        </authorList>
    </citation>
    <scope>NUCLEOTIDE SEQUENCE [LARGE SCALE GENOMIC DNA]</scope>
    <source>
        <strain evidence="5 6">JEL517</strain>
    </source>
</reference>
<feature type="signal peptide" evidence="1">
    <location>
        <begin position="1"/>
        <end position="22"/>
    </location>
</feature>
<dbReference type="GO" id="GO:1990072">
    <property type="term" value="C:TRAPPIII protein complex"/>
    <property type="evidence" value="ECO:0007669"/>
    <property type="project" value="TreeGrafter"/>
</dbReference>
<dbReference type="RefSeq" id="XP_031022775.1">
    <property type="nucleotide sequence ID" value="XM_031171275.1"/>
</dbReference>